<gene>
    <name evidence="3" type="ORF">BCR38DRAFT_406437</name>
</gene>
<dbReference type="RefSeq" id="XP_040718802.1">
    <property type="nucleotide sequence ID" value="XM_040858052.1"/>
</dbReference>
<dbReference type="EMBL" id="MCFJ01000003">
    <property type="protein sequence ID" value="ORY68515.1"/>
    <property type="molecule type" value="Genomic_DNA"/>
</dbReference>
<feature type="chain" id="PRO_5012124138" evidence="2">
    <location>
        <begin position="19"/>
        <end position="146"/>
    </location>
</feature>
<protein>
    <submittedName>
        <fullName evidence="3">Uncharacterized protein</fullName>
    </submittedName>
</protein>
<accession>A0A1Y2ECF1</accession>
<proteinExistence type="predicted"/>
<reference evidence="3 4" key="1">
    <citation type="submission" date="2016-07" db="EMBL/GenBank/DDBJ databases">
        <title>Pervasive Adenine N6-methylation of Active Genes in Fungi.</title>
        <authorList>
            <consortium name="DOE Joint Genome Institute"/>
            <person name="Mondo S.J."/>
            <person name="Dannebaum R.O."/>
            <person name="Kuo R.C."/>
            <person name="Labutti K."/>
            <person name="Haridas S."/>
            <person name="Kuo A."/>
            <person name="Salamov A."/>
            <person name="Ahrendt S.R."/>
            <person name="Lipzen A."/>
            <person name="Sullivan W."/>
            <person name="Andreopoulos W.B."/>
            <person name="Clum A."/>
            <person name="Lindquist E."/>
            <person name="Daum C."/>
            <person name="Ramamoorthy G.K."/>
            <person name="Gryganskyi A."/>
            <person name="Culley D."/>
            <person name="Magnuson J.K."/>
            <person name="James T.Y."/>
            <person name="O'Malley M.A."/>
            <person name="Stajich J.E."/>
            <person name="Spatafora J.W."/>
            <person name="Visel A."/>
            <person name="Grigoriev I.V."/>
        </authorList>
    </citation>
    <scope>NUCLEOTIDE SEQUENCE [LARGE SCALE GENOMIC DNA]</scope>
    <source>
        <strain evidence="3 4">CBS 129021</strain>
    </source>
</reference>
<comment type="caution">
    <text evidence="3">The sequence shown here is derived from an EMBL/GenBank/DDBJ whole genome shotgun (WGS) entry which is preliminary data.</text>
</comment>
<evidence type="ECO:0000256" key="2">
    <source>
        <dbReference type="SAM" id="SignalP"/>
    </source>
</evidence>
<sequence>MYQLVLILEVILFRSIHAVGIFSIREVASCTRGTGATNIILFKASSIRCGQKTGSGSRGSAKPARTGGKPGSGEPIQKLVFTMPPMLKSGSQSERQQTSRRNKEPGQFPPPKSINYGPTLYRVSFRDHFCVDSQGSDVELRMKASP</sequence>
<evidence type="ECO:0000313" key="4">
    <source>
        <dbReference type="Proteomes" id="UP000193689"/>
    </source>
</evidence>
<keyword evidence="2" id="KW-0732">Signal</keyword>
<evidence type="ECO:0000313" key="3">
    <source>
        <dbReference type="EMBL" id="ORY68515.1"/>
    </source>
</evidence>
<dbReference type="Proteomes" id="UP000193689">
    <property type="component" value="Unassembled WGS sequence"/>
</dbReference>
<feature type="signal peptide" evidence="2">
    <location>
        <begin position="1"/>
        <end position="18"/>
    </location>
</feature>
<keyword evidence="4" id="KW-1185">Reference proteome</keyword>
<dbReference type="GeneID" id="63774264"/>
<dbReference type="AlphaFoldDB" id="A0A1Y2ECF1"/>
<name>A0A1Y2ECF1_9PEZI</name>
<dbReference type="InParanoid" id="A0A1Y2ECF1"/>
<evidence type="ECO:0000256" key="1">
    <source>
        <dbReference type="SAM" id="MobiDB-lite"/>
    </source>
</evidence>
<organism evidence="3 4">
    <name type="scientific">Pseudomassariella vexata</name>
    <dbReference type="NCBI Taxonomy" id="1141098"/>
    <lineage>
        <taxon>Eukaryota</taxon>
        <taxon>Fungi</taxon>
        <taxon>Dikarya</taxon>
        <taxon>Ascomycota</taxon>
        <taxon>Pezizomycotina</taxon>
        <taxon>Sordariomycetes</taxon>
        <taxon>Xylariomycetidae</taxon>
        <taxon>Amphisphaeriales</taxon>
        <taxon>Pseudomassariaceae</taxon>
        <taxon>Pseudomassariella</taxon>
    </lineage>
</organism>
<feature type="region of interest" description="Disordered" evidence="1">
    <location>
        <begin position="49"/>
        <end position="115"/>
    </location>
</feature>